<dbReference type="HOGENOM" id="CLU_040038_5_2_9"/>
<dbReference type="Pfam" id="PF05598">
    <property type="entry name" value="DUF772"/>
    <property type="match status" value="1"/>
</dbReference>
<evidence type="ECO:0000259" key="2">
    <source>
        <dbReference type="Pfam" id="PF05598"/>
    </source>
</evidence>
<dbReference type="PANTHER" id="PTHR33803">
    <property type="entry name" value="IS1478 TRANSPOSASE"/>
    <property type="match status" value="1"/>
</dbReference>
<dbReference type="InterPro" id="IPR047710">
    <property type="entry name" value="Transpos_IS5-like"/>
</dbReference>
<feature type="domain" description="Transposase InsH N-terminal" evidence="2">
    <location>
        <begin position="18"/>
        <end position="115"/>
    </location>
</feature>
<dbReference type="NCBIfam" id="NF033578">
    <property type="entry name" value="transpos_IS5_1"/>
    <property type="match status" value="1"/>
</dbReference>
<proteinExistence type="predicted"/>
<evidence type="ECO:0000259" key="3">
    <source>
        <dbReference type="Pfam" id="PF13586"/>
    </source>
</evidence>
<dbReference type="Proteomes" id="UP000006556">
    <property type="component" value="Chromosome"/>
</dbReference>
<dbReference type="InterPro" id="IPR008490">
    <property type="entry name" value="Transposase_InsH_N"/>
</dbReference>
<dbReference type="eggNOG" id="COG3039">
    <property type="taxonomic scope" value="Bacteria"/>
</dbReference>
<evidence type="ECO:0000313" key="4">
    <source>
        <dbReference type="EMBL" id="BAF59394.1"/>
    </source>
</evidence>
<gene>
    <name evidence="4" type="ordered locus">PTH_1213</name>
</gene>
<evidence type="ECO:0000313" key="5">
    <source>
        <dbReference type="Proteomes" id="UP000006556"/>
    </source>
</evidence>
<dbReference type="PANTHER" id="PTHR33803:SF3">
    <property type="entry name" value="BLL1974 PROTEIN"/>
    <property type="match status" value="1"/>
</dbReference>
<sequence>MYRRPTGQMVIEDFLLPFEGKLDANNRWVKLAKIIPWEQIENEYADLFPSNTGTVAKPLRMALGALIIKERCGFTDRETVEQITENPYLQYFIGLEKYQIEPPFDPSLMVHFRKRLDQKIIKKINELICQSEKHKEQKDKDPKDKDPKDKDPGNPSGSGNFEVWKPEVNKGKLLLDATCAPADIRYPTDLSLLNEAREKTEKMIDTLYNQELGLARKPRTYRKRARKDYLKFARQRKPHVKAIRKAIGKQLGYLRRNLGTIDFLLKCDGHGNLSARQSRELETIRILYAQQREMYQTRTHRIDDCIVSISQPHVRPIVRGKARAETEFGAKVAISMVDGYAFIDHLSWDSFNESLGLKQAVEDYKKRYGHYPEAVLADQLYRTRENLSFCRKHGIRLSGPPLGRPPLDSRREKQFAHQDMRERNAVEGGFGVCKRRYGLARIMARLKETAESVIALQFLVMNLEHRLRLLFCHFICAILKTYKDQNYTVYAVI</sequence>
<accession>A5D2X2</accession>
<organism evidence="4 5">
    <name type="scientific">Pelotomaculum thermopropionicum (strain DSM 13744 / JCM 10971 / SI)</name>
    <dbReference type="NCBI Taxonomy" id="370438"/>
    <lineage>
        <taxon>Bacteria</taxon>
        <taxon>Bacillati</taxon>
        <taxon>Bacillota</taxon>
        <taxon>Clostridia</taxon>
        <taxon>Eubacteriales</taxon>
        <taxon>Desulfotomaculaceae</taxon>
        <taxon>Pelotomaculum</taxon>
    </lineage>
</organism>
<feature type="compositionally biased region" description="Basic and acidic residues" evidence="1">
    <location>
        <begin position="131"/>
        <end position="152"/>
    </location>
</feature>
<protein>
    <recommendedName>
        <fullName evidence="6">Transposase and inactivated derivatives</fullName>
    </recommendedName>
</protein>
<evidence type="ECO:0000256" key="1">
    <source>
        <dbReference type="SAM" id="MobiDB-lite"/>
    </source>
</evidence>
<name>A5D2X2_PELTS</name>
<dbReference type="AlphaFoldDB" id="A5D2X2"/>
<dbReference type="Pfam" id="PF13586">
    <property type="entry name" value="DDE_Tnp_1_2"/>
    <property type="match status" value="1"/>
</dbReference>
<reference evidence="5" key="1">
    <citation type="journal article" date="2008" name="Genome Res.">
        <title>The genome of Pelotomaculum thermopropionicum reveals niche-associated evolution in anaerobic microbiota.</title>
        <authorList>
            <person name="Kosaka T."/>
            <person name="Kato S."/>
            <person name="Shimoyama T."/>
            <person name="Ishii S."/>
            <person name="Abe T."/>
            <person name="Watanabe K."/>
        </authorList>
    </citation>
    <scope>NUCLEOTIDE SEQUENCE [LARGE SCALE GENOMIC DNA]</scope>
    <source>
        <strain evidence="5">DSM 13744 / JCM 10971 / SI</strain>
    </source>
</reference>
<feature type="domain" description="Transposase DDE" evidence="3">
    <location>
        <begin position="375"/>
        <end position="464"/>
    </location>
</feature>
<dbReference type="EMBL" id="AP009389">
    <property type="protein sequence ID" value="BAF59394.1"/>
    <property type="molecule type" value="Genomic_DNA"/>
</dbReference>
<feature type="region of interest" description="Disordered" evidence="1">
    <location>
        <begin position="131"/>
        <end position="163"/>
    </location>
</feature>
<evidence type="ECO:0008006" key="6">
    <source>
        <dbReference type="Google" id="ProtNLM"/>
    </source>
</evidence>
<dbReference type="InterPro" id="IPR025668">
    <property type="entry name" value="Tnp_DDE_dom"/>
</dbReference>
<keyword evidence="5" id="KW-1185">Reference proteome</keyword>
<dbReference type="KEGG" id="pth:PTH_1213"/>